<evidence type="ECO:0000256" key="3">
    <source>
        <dbReference type="ARBA" id="ARBA00023136"/>
    </source>
</evidence>
<dbReference type="SUPFAM" id="SSF58104">
    <property type="entry name" value="Methyl-accepting chemotaxis protein (MCP) signaling domain"/>
    <property type="match status" value="1"/>
</dbReference>
<reference evidence="12" key="1">
    <citation type="journal article" date="2019" name="Int. J. Syst. Evol. Microbiol.">
        <title>The Global Catalogue of Microorganisms (GCM) 10K type strain sequencing project: providing services to taxonomists for standard genome sequencing and annotation.</title>
        <authorList>
            <consortium name="The Broad Institute Genomics Platform"/>
            <consortium name="The Broad Institute Genome Sequencing Center for Infectious Disease"/>
            <person name="Wu L."/>
            <person name="Ma J."/>
        </authorList>
    </citation>
    <scope>NUCLEOTIDE SEQUENCE [LARGE SCALE GENOMIC DNA]</scope>
    <source>
        <strain evidence="12">KCTC 33792</strain>
    </source>
</reference>
<evidence type="ECO:0000256" key="7">
    <source>
        <dbReference type="SAM" id="MobiDB-lite"/>
    </source>
</evidence>
<dbReference type="PANTHER" id="PTHR32089">
    <property type="entry name" value="METHYL-ACCEPTING CHEMOTAXIS PROTEIN MCPB"/>
    <property type="match status" value="1"/>
</dbReference>
<dbReference type="Gene3D" id="1.10.287.950">
    <property type="entry name" value="Methyl-accepting chemotaxis protein"/>
    <property type="match status" value="1"/>
</dbReference>
<evidence type="ECO:0000259" key="10">
    <source>
        <dbReference type="PROSITE" id="PS50885"/>
    </source>
</evidence>
<accession>A0ABW5T4L3</accession>
<feature type="transmembrane region" description="Helical" evidence="8">
    <location>
        <begin position="12"/>
        <end position="34"/>
    </location>
</feature>
<dbReference type="PRINTS" id="PR00260">
    <property type="entry name" value="CHEMTRNSDUCR"/>
</dbReference>
<evidence type="ECO:0000256" key="1">
    <source>
        <dbReference type="ARBA" id="ARBA00004236"/>
    </source>
</evidence>
<dbReference type="PROSITE" id="PS50111">
    <property type="entry name" value="CHEMOTAXIS_TRANSDUC_2"/>
    <property type="match status" value="1"/>
</dbReference>
<keyword evidence="12" id="KW-1185">Reference proteome</keyword>
<organism evidence="11 12">
    <name type="scientific">Salibacterium lacus</name>
    <dbReference type="NCBI Taxonomy" id="1898109"/>
    <lineage>
        <taxon>Bacteria</taxon>
        <taxon>Bacillati</taxon>
        <taxon>Bacillota</taxon>
        <taxon>Bacilli</taxon>
        <taxon>Bacillales</taxon>
        <taxon>Bacillaceae</taxon>
    </lineage>
</organism>
<proteinExistence type="inferred from homology"/>
<evidence type="ECO:0000256" key="5">
    <source>
        <dbReference type="ARBA" id="ARBA00029447"/>
    </source>
</evidence>
<dbReference type="InterPro" id="IPR003660">
    <property type="entry name" value="HAMP_dom"/>
</dbReference>
<feature type="domain" description="HAMP" evidence="10">
    <location>
        <begin position="210"/>
        <end position="263"/>
    </location>
</feature>
<gene>
    <name evidence="11" type="ORF">ACFSUB_12445</name>
</gene>
<comment type="similarity">
    <text evidence="5">Belongs to the methyl-accepting chemotaxis (MCP) protein family.</text>
</comment>
<dbReference type="RefSeq" id="WP_380713577.1">
    <property type="nucleotide sequence ID" value="NZ_JBHUML010000003.1"/>
</dbReference>
<dbReference type="EMBL" id="JBHUML010000003">
    <property type="protein sequence ID" value="MFD2706277.1"/>
    <property type="molecule type" value="Genomic_DNA"/>
</dbReference>
<dbReference type="Pfam" id="PF00015">
    <property type="entry name" value="MCPsignal"/>
    <property type="match status" value="1"/>
</dbReference>
<dbReference type="CDD" id="cd06225">
    <property type="entry name" value="HAMP"/>
    <property type="match status" value="1"/>
</dbReference>
<keyword evidence="2" id="KW-1003">Cell membrane</keyword>
<keyword evidence="4 6" id="KW-0807">Transducer</keyword>
<dbReference type="CDD" id="cd11386">
    <property type="entry name" value="MCP_signal"/>
    <property type="match status" value="1"/>
</dbReference>
<evidence type="ECO:0000256" key="4">
    <source>
        <dbReference type="ARBA" id="ARBA00023224"/>
    </source>
</evidence>
<evidence type="ECO:0000256" key="6">
    <source>
        <dbReference type="PROSITE-ProRule" id="PRU00284"/>
    </source>
</evidence>
<dbReference type="InterPro" id="IPR004089">
    <property type="entry name" value="MCPsignal_dom"/>
</dbReference>
<keyword evidence="8" id="KW-1133">Transmembrane helix</keyword>
<evidence type="ECO:0000256" key="2">
    <source>
        <dbReference type="ARBA" id="ARBA00022475"/>
    </source>
</evidence>
<dbReference type="SMART" id="SM00283">
    <property type="entry name" value="MA"/>
    <property type="match status" value="1"/>
</dbReference>
<dbReference type="Proteomes" id="UP001597520">
    <property type="component" value="Unassembled WGS sequence"/>
</dbReference>
<evidence type="ECO:0000259" key="9">
    <source>
        <dbReference type="PROSITE" id="PS50111"/>
    </source>
</evidence>
<comment type="subcellular location">
    <subcellularLocation>
        <location evidence="1">Cell membrane</location>
    </subcellularLocation>
</comment>
<dbReference type="SMART" id="SM00304">
    <property type="entry name" value="HAMP"/>
    <property type="match status" value="1"/>
</dbReference>
<comment type="caution">
    <text evidence="11">The sequence shown here is derived from an EMBL/GenBank/DDBJ whole genome shotgun (WGS) entry which is preliminary data.</text>
</comment>
<feature type="domain" description="Methyl-accepting transducer" evidence="9">
    <location>
        <begin position="282"/>
        <end position="532"/>
    </location>
</feature>
<feature type="region of interest" description="Disordered" evidence="7">
    <location>
        <begin position="566"/>
        <end position="589"/>
    </location>
</feature>
<protein>
    <submittedName>
        <fullName evidence="11">Methyl-accepting chemotaxis protein</fullName>
    </submittedName>
</protein>
<name>A0ABW5T4L3_9BACI</name>
<evidence type="ECO:0000256" key="8">
    <source>
        <dbReference type="SAM" id="Phobius"/>
    </source>
</evidence>
<dbReference type="Gene3D" id="6.10.340.10">
    <property type="match status" value="1"/>
</dbReference>
<keyword evidence="3 8" id="KW-0472">Membrane</keyword>
<evidence type="ECO:0000313" key="12">
    <source>
        <dbReference type="Proteomes" id="UP001597520"/>
    </source>
</evidence>
<evidence type="ECO:0000313" key="11">
    <source>
        <dbReference type="EMBL" id="MFD2706277.1"/>
    </source>
</evidence>
<dbReference type="PROSITE" id="PS50885">
    <property type="entry name" value="HAMP"/>
    <property type="match status" value="1"/>
</dbReference>
<sequence length="589" mass="65196">MIKNIWQNRSIGGKYAFVFAVVILTFVLSLLVTYKLLSQTNDSVQETRVKNSVVQDASSLMSLYQQKYLNIPEYMIMEDEAGLENYLSLSEEFTATAKRLRGNLETEEQLSVINQIIENNHALDEYYFSEIVPNVQEINTETFTELQNSAQELKEETMTLGQSLQEEAAASNNASIAEAENSIRTSLLILVISVVVSITISSALLFFISRSIRKSLSRVVETSNEIAHGNLEADDLEDDRKDEIGRLSSSINEMKTSLKGMIVEVSTLADNVDEKVQTFSRTSGEVKETSEQVAVTIEELAAGASSQANEATSISEKMQDLNQQITDASENGEQLTSYSQDVHRVSIDGDAQMQESLEQMIRINDMVETSMTKMKDLEKQTNSISEFVHVIQDIAEQTNLLALNASIEAARAGEAGKGFAVVADEVRKLAEQVTSSADSITKIVNSIKDETGKMVTDMTEGYEEVNKGKSQIETSGAYFSEIKEKVSNMVERVSEISNSLASFHSASQDISRSVEHIASISEESAAGTEEISASVNDQQESIHRVSSGADELKQMVERMNGLIQHFDVQNDTEQETAEMPEAVYREEDK</sequence>
<dbReference type="PANTHER" id="PTHR32089:SF112">
    <property type="entry name" value="LYSOZYME-LIKE PROTEIN-RELATED"/>
    <property type="match status" value="1"/>
</dbReference>
<keyword evidence="8" id="KW-0812">Transmembrane</keyword>
<dbReference type="Pfam" id="PF00672">
    <property type="entry name" value="HAMP"/>
    <property type="match status" value="1"/>
</dbReference>
<feature type="transmembrane region" description="Helical" evidence="8">
    <location>
        <begin position="187"/>
        <end position="208"/>
    </location>
</feature>
<dbReference type="InterPro" id="IPR004090">
    <property type="entry name" value="Chemotax_Me-accpt_rcpt"/>
</dbReference>